<evidence type="ECO:0000256" key="1">
    <source>
        <dbReference type="ARBA" id="ARBA00022763"/>
    </source>
</evidence>
<organism evidence="6 7">
    <name type="scientific">Pseudonocardia halophobica</name>
    <dbReference type="NCBI Taxonomy" id="29401"/>
    <lineage>
        <taxon>Bacteria</taxon>
        <taxon>Bacillati</taxon>
        <taxon>Actinomycetota</taxon>
        <taxon>Actinomycetes</taxon>
        <taxon>Pseudonocardiales</taxon>
        <taxon>Pseudonocardiaceae</taxon>
        <taxon>Pseudonocardia</taxon>
    </lineage>
</organism>
<gene>
    <name evidence="6" type="ORF">GCM10017577_21900</name>
</gene>
<dbReference type="EMBL" id="BSFQ01000007">
    <property type="protein sequence ID" value="GLL11049.1"/>
    <property type="molecule type" value="Genomic_DNA"/>
</dbReference>
<evidence type="ECO:0000313" key="7">
    <source>
        <dbReference type="Proteomes" id="UP001143463"/>
    </source>
</evidence>
<name>A0A9W6L4Q3_9PSEU</name>
<feature type="compositionally biased region" description="Polar residues" evidence="4">
    <location>
        <begin position="1"/>
        <end position="10"/>
    </location>
</feature>
<evidence type="ECO:0000259" key="5">
    <source>
        <dbReference type="Pfam" id="PF12705"/>
    </source>
</evidence>
<dbReference type="AlphaFoldDB" id="A0A9W6L4Q3"/>
<sequence length="394" mass="42099">MGSPSLTGVSEQAGIPATVPGAAPAEEAAEERRRPALSPSRAADFKQCPLLYRFRAVDRLPEAPSAAALRGTLVHAVLERLFDLPAAERVPARAKALVGVVWAEIAEEAPELVAAVLAELRERRAAADTDGSDQVEQPEQPEHRAEAEQPGEAVAAEQIAEAEQPVPPPEPADLLPGWLASAESLLDTYFALEDPRSFEPQSRELLVETELSSGVPLRGYLDRLDVDTEGGLRIVDYKTGAAPREASEARALFQMKFYALALLELRGTVPEQLRLVYLGEGGEELTYRPEAGELRRFQRILEAIWAAIREADRTGDFRPRRGPGCDWCAHRALCPAWDGTPPPYPGWPELRATNTTSATTSATTSSGTAPDTAPDTVSGPAHGGAHGGGASSAA</sequence>
<feature type="domain" description="PD-(D/E)XK endonuclease-like" evidence="5">
    <location>
        <begin position="37"/>
        <end position="125"/>
    </location>
</feature>
<dbReference type="Pfam" id="PF12705">
    <property type="entry name" value="PDDEXK_1"/>
    <property type="match status" value="2"/>
</dbReference>
<feature type="region of interest" description="Disordered" evidence="4">
    <location>
        <begin position="1"/>
        <end position="41"/>
    </location>
</feature>
<protein>
    <submittedName>
        <fullName evidence="6">Exonuclease RecB</fullName>
    </submittedName>
</protein>
<dbReference type="GO" id="GO:0004386">
    <property type="term" value="F:helicase activity"/>
    <property type="evidence" value="ECO:0007669"/>
    <property type="project" value="UniProtKB-KW"/>
</dbReference>
<accession>A0A9W6L4Q3</accession>
<dbReference type="Gene3D" id="3.90.320.10">
    <property type="match status" value="1"/>
</dbReference>
<keyword evidence="6" id="KW-0540">Nuclease</keyword>
<dbReference type="GO" id="GO:0004527">
    <property type="term" value="F:exonuclease activity"/>
    <property type="evidence" value="ECO:0007669"/>
    <property type="project" value="UniProtKB-KW"/>
</dbReference>
<dbReference type="Proteomes" id="UP001143463">
    <property type="component" value="Unassembled WGS sequence"/>
</dbReference>
<dbReference type="InterPro" id="IPR038726">
    <property type="entry name" value="PDDEXK_AddAB-type"/>
</dbReference>
<evidence type="ECO:0000256" key="2">
    <source>
        <dbReference type="ARBA" id="ARBA00022806"/>
    </source>
</evidence>
<proteinExistence type="predicted"/>
<feature type="region of interest" description="Disordered" evidence="4">
    <location>
        <begin position="124"/>
        <end position="154"/>
    </location>
</feature>
<keyword evidence="1" id="KW-0227">DNA damage</keyword>
<evidence type="ECO:0000313" key="6">
    <source>
        <dbReference type="EMBL" id="GLL11049.1"/>
    </source>
</evidence>
<evidence type="ECO:0000256" key="4">
    <source>
        <dbReference type="SAM" id="MobiDB-lite"/>
    </source>
</evidence>
<feature type="compositionally biased region" description="Gly residues" evidence="4">
    <location>
        <begin position="381"/>
        <end position="394"/>
    </location>
</feature>
<dbReference type="GO" id="GO:0006281">
    <property type="term" value="P:DNA repair"/>
    <property type="evidence" value="ECO:0007669"/>
    <property type="project" value="UniProtKB-KW"/>
</dbReference>
<reference evidence="6" key="2">
    <citation type="submission" date="2023-01" db="EMBL/GenBank/DDBJ databases">
        <authorList>
            <person name="Sun Q."/>
            <person name="Evtushenko L."/>
        </authorList>
    </citation>
    <scope>NUCLEOTIDE SEQUENCE</scope>
    <source>
        <strain evidence="6">VKM Ac-1069</strain>
    </source>
</reference>
<keyword evidence="2" id="KW-0547">Nucleotide-binding</keyword>
<feature type="compositionally biased region" description="Low complexity" evidence="4">
    <location>
        <begin position="352"/>
        <end position="373"/>
    </location>
</feature>
<comment type="caution">
    <text evidence="6">The sequence shown here is derived from an EMBL/GenBank/DDBJ whole genome shotgun (WGS) entry which is preliminary data.</text>
</comment>
<keyword evidence="3" id="KW-0234">DNA repair</keyword>
<keyword evidence="6" id="KW-0269">Exonuclease</keyword>
<keyword evidence="2" id="KW-0067">ATP-binding</keyword>
<keyword evidence="7" id="KW-1185">Reference proteome</keyword>
<keyword evidence="6" id="KW-0378">Hydrolase</keyword>
<feature type="domain" description="PD-(D/E)XK endonuclease-like" evidence="5">
    <location>
        <begin position="148"/>
        <end position="335"/>
    </location>
</feature>
<reference evidence="6" key="1">
    <citation type="journal article" date="2014" name="Int. J. Syst. Evol. Microbiol.">
        <title>Complete genome sequence of Corynebacterium casei LMG S-19264T (=DSM 44701T), isolated from a smear-ripened cheese.</title>
        <authorList>
            <consortium name="US DOE Joint Genome Institute (JGI-PGF)"/>
            <person name="Walter F."/>
            <person name="Albersmeier A."/>
            <person name="Kalinowski J."/>
            <person name="Ruckert C."/>
        </authorList>
    </citation>
    <scope>NUCLEOTIDE SEQUENCE</scope>
    <source>
        <strain evidence="6">VKM Ac-1069</strain>
    </source>
</reference>
<feature type="region of interest" description="Disordered" evidence="4">
    <location>
        <begin position="345"/>
        <end position="394"/>
    </location>
</feature>
<dbReference type="InterPro" id="IPR011604">
    <property type="entry name" value="PDDEXK-like_dom_sf"/>
</dbReference>
<evidence type="ECO:0000256" key="3">
    <source>
        <dbReference type="ARBA" id="ARBA00023204"/>
    </source>
</evidence>
<keyword evidence="2" id="KW-0347">Helicase</keyword>